<sequence>MTLPDLEVERVQRCCVAGVLDEARHKVRVQCDIAARHLTITERGPPWREDLGPDWTNFPIARLRYTTATKTWTLYWRDRNQRFHRYYLLKPSSHIQDLLTEIHNDPTGIFWG</sequence>
<dbReference type="KEGG" id="mcb:Mycch_2951"/>
<dbReference type="EMBL" id="CP003053">
    <property type="protein sequence ID" value="AFM17707.1"/>
    <property type="molecule type" value="Genomic_DNA"/>
</dbReference>
<gene>
    <name evidence="1" type="ordered locus">Mycch_2951</name>
</gene>
<dbReference type="HOGENOM" id="CLU_161337_1_0_11"/>
<evidence type="ECO:0000313" key="1">
    <source>
        <dbReference type="EMBL" id="AFM17707.1"/>
    </source>
</evidence>
<dbReference type="AlphaFoldDB" id="I4BKA0"/>
<name>I4BKA0_MYCCN</name>
<dbReference type="Proteomes" id="UP000006057">
    <property type="component" value="Chromosome"/>
</dbReference>
<dbReference type="eggNOG" id="ENOG5033GQS">
    <property type="taxonomic scope" value="Bacteria"/>
</dbReference>
<protein>
    <submittedName>
        <fullName evidence="1">Uncharacterized protein</fullName>
    </submittedName>
</protein>
<accession>I4BKA0</accession>
<reference evidence="1 2" key="1">
    <citation type="submission" date="2012-06" db="EMBL/GenBank/DDBJ databases">
        <title>Complete sequence of chromosome of Mycobacterium chubuense NBB4.</title>
        <authorList>
            <consortium name="US DOE Joint Genome Institute"/>
            <person name="Lucas S."/>
            <person name="Han J."/>
            <person name="Lapidus A."/>
            <person name="Cheng J.-F."/>
            <person name="Goodwin L."/>
            <person name="Pitluck S."/>
            <person name="Peters L."/>
            <person name="Mikhailova N."/>
            <person name="Teshima H."/>
            <person name="Detter J.C."/>
            <person name="Han C."/>
            <person name="Tapia R."/>
            <person name="Land M."/>
            <person name="Hauser L."/>
            <person name="Kyrpides N."/>
            <person name="Ivanova N."/>
            <person name="Pagani I."/>
            <person name="Mattes T."/>
            <person name="Holmes A."/>
            <person name="Rutledge P."/>
            <person name="Paulsen I."/>
            <person name="Coleman N."/>
            <person name="Woyke T."/>
        </authorList>
    </citation>
    <scope>NUCLEOTIDE SEQUENCE [LARGE SCALE GENOMIC DNA]</scope>
    <source>
        <strain evidence="1 2">NBB4</strain>
    </source>
</reference>
<dbReference type="PATRIC" id="fig|710421.3.peg.2940"/>
<dbReference type="InterPro" id="IPR021388">
    <property type="entry name" value="DUF3024"/>
</dbReference>
<keyword evidence="2" id="KW-1185">Reference proteome</keyword>
<dbReference type="RefSeq" id="WP_014816184.1">
    <property type="nucleotide sequence ID" value="NC_018027.1"/>
</dbReference>
<organism evidence="1 2">
    <name type="scientific">Mycolicibacterium chubuense (strain NBB4)</name>
    <name type="common">Mycobacterium chubuense</name>
    <dbReference type="NCBI Taxonomy" id="710421"/>
    <lineage>
        <taxon>Bacteria</taxon>
        <taxon>Bacillati</taxon>
        <taxon>Actinomycetota</taxon>
        <taxon>Actinomycetes</taxon>
        <taxon>Mycobacteriales</taxon>
        <taxon>Mycobacteriaceae</taxon>
        <taxon>Mycolicibacterium</taxon>
    </lineage>
</organism>
<proteinExistence type="predicted"/>
<dbReference type="STRING" id="710421.Mycch_2951"/>
<dbReference type="OrthoDB" id="4210561at2"/>
<dbReference type="Pfam" id="PF11225">
    <property type="entry name" value="DUF3024"/>
    <property type="match status" value="1"/>
</dbReference>
<evidence type="ECO:0000313" key="2">
    <source>
        <dbReference type="Proteomes" id="UP000006057"/>
    </source>
</evidence>